<comment type="caution">
    <text evidence="1">The sequence shown here is derived from an EMBL/GenBank/DDBJ whole genome shotgun (WGS) entry which is preliminary data.</text>
</comment>
<sequence length="64" mass="7219">MADQIKTLEDQISKGINAFRKAKNPKIALLAREFRVPYQLLRARIHGRGSKTNTTSAKKTLNPI</sequence>
<dbReference type="InParanoid" id="K9GWG8"/>
<dbReference type="EMBL" id="AKCT01000029">
    <property type="protein sequence ID" value="EKV18913.1"/>
    <property type="molecule type" value="Genomic_DNA"/>
</dbReference>
<evidence type="ECO:0000313" key="1">
    <source>
        <dbReference type="EMBL" id="EKV18913.1"/>
    </source>
</evidence>
<protein>
    <recommendedName>
        <fullName evidence="3">HTH psq-type domain-containing protein</fullName>
    </recommendedName>
</protein>
<accession>K9GWG8</accession>
<dbReference type="Proteomes" id="UP000009882">
    <property type="component" value="Unassembled WGS sequence"/>
</dbReference>
<dbReference type="AlphaFoldDB" id="K9GWG8"/>
<dbReference type="OrthoDB" id="4324149at2759"/>
<gene>
    <name evidence="1" type="ORF">PDIG_06430</name>
</gene>
<reference evidence="2" key="1">
    <citation type="journal article" date="2012" name="BMC Genomics">
        <title>Genome sequence of the necrotrophic fungus Penicillium digitatum, the main postharvest pathogen of citrus.</title>
        <authorList>
            <person name="Marcet-Houben M."/>
            <person name="Ballester A.-R."/>
            <person name="de la Fuente B."/>
            <person name="Harries E."/>
            <person name="Marcos J.F."/>
            <person name="Gonzalez-Candelas L."/>
            <person name="Gabaldon T."/>
        </authorList>
    </citation>
    <scope>NUCLEOTIDE SEQUENCE [LARGE SCALE GENOMIC DNA]</scope>
    <source>
        <strain evidence="2">PHI26 / CECT 20796</strain>
    </source>
</reference>
<dbReference type="OMA" id="EFRVPYQ"/>
<proteinExistence type="predicted"/>
<dbReference type="HOGENOM" id="CLU_2942508_0_0_1"/>
<evidence type="ECO:0000313" key="2">
    <source>
        <dbReference type="Proteomes" id="UP000009882"/>
    </source>
</evidence>
<organism evidence="1 2">
    <name type="scientific">Penicillium digitatum (strain PHI26 / CECT 20796)</name>
    <name type="common">Green mold</name>
    <dbReference type="NCBI Taxonomy" id="1170229"/>
    <lineage>
        <taxon>Eukaryota</taxon>
        <taxon>Fungi</taxon>
        <taxon>Dikarya</taxon>
        <taxon>Ascomycota</taxon>
        <taxon>Pezizomycotina</taxon>
        <taxon>Eurotiomycetes</taxon>
        <taxon>Eurotiomycetidae</taxon>
        <taxon>Eurotiales</taxon>
        <taxon>Aspergillaceae</taxon>
        <taxon>Penicillium</taxon>
    </lineage>
</organism>
<keyword evidence="2" id="KW-1185">Reference proteome</keyword>
<name>K9GWG8_PEND2</name>
<evidence type="ECO:0008006" key="3">
    <source>
        <dbReference type="Google" id="ProtNLM"/>
    </source>
</evidence>